<evidence type="ECO:0000256" key="1">
    <source>
        <dbReference type="ARBA" id="ARBA00023002"/>
    </source>
</evidence>
<evidence type="ECO:0000313" key="12">
    <source>
        <dbReference type="EMBL" id="CAB5059757.1"/>
    </source>
</evidence>
<name>A0A6J7U4X8_9ZZZZ</name>
<dbReference type="EMBL" id="CAFBPL010000013">
    <property type="protein sequence ID" value="CAB5009860.1"/>
    <property type="molecule type" value="Genomic_DNA"/>
</dbReference>
<dbReference type="EMBL" id="CAFAAE010000003">
    <property type="protein sequence ID" value="CAB4782812.1"/>
    <property type="molecule type" value="Genomic_DNA"/>
</dbReference>
<dbReference type="EMBL" id="CAFBQT010000014">
    <property type="protein sequence ID" value="CAB5059757.1"/>
    <property type="molecule type" value="Genomic_DNA"/>
</dbReference>
<evidence type="ECO:0000313" key="10">
    <source>
        <dbReference type="EMBL" id="CAB4971759.1"/>
    </source>
</evidence>
<dbReference type="EMBL" id="CAFBNI010000014">
    <property type="protein sequence ID" value="CAB4939903.1"/>
    <property type="molecule type" value="Genomic_DNA"/>
</dbReference>
<evidence type="ECO:0000313" key="4">
    <source>
        <dbReference type="EMBL" id="CAB4587246.1"/>
    </source>
</evidence>
<dbReference type="InterPro" id="IPR052198">
    <property type="entry name" value="IorB_Oxidoreductase"/>
</dbReference>
<dbReference type="Gene3D" id="3.40.920.10">
    <property type="entry name" value="Pyruvate-ferredoxin oxidoreductase, PFOR, domain III"/>
    <property type="match status" value="1"/>
</dbReference>
<dbReference type="GO" id="GO:0016903">
    <property type="term" value="F:oxidoreductase activity, acting on the aldehyde or oxo group of donors"/>
    <property type="evidence" value="ECO:0007669"/>
    <property type="project" value="InterPro"/>
</dbReference>
<dbReference type="EMBL" id="CAFAAT010000017">
    <property type="protein sequence ID" value="CAB4800339.1"/>
    <property type="molecule type" value="Genomic_DNA"/>
</dbReference>
<dbReference type="InterPro" id="IPR046667">
    <property type="entry name" value="DUF6537"/>
</dbReference>
<protein>
    <submittedName>
        <fullName evidence="12">Unannotated protein</fullName>
    </submittedName>
</protein>
<dbReference type="PANTHER" id="PTHR43854">
    <property type="entry name" value="INDOLEPYRUVATE OXIDOREDUCTASE SUBUNIT IORB"/>
    <property type="match status" value="1"/>
</dbReference>
<feature type="domain" description="Pyruvate/ketoisovalerate oxidoreductase catalytic" evidence="2">
    <location>
        <begin position="16"/>
        <end position="191"/>
    </location>
</feature>
<dbReference type="Pfam" id="PF20169">
    <property type="entry name" value="DUF6537"/>
    <property type="match status" value="1"/>
</dbReference>
<dbReference type="NCBIfam" id="NF006179">
    <property type="entry name" value="PRK08312.1"/>
    <property type="match status" value="1"/>
</dbReference>
<dbReference type="EMBL" id="CAEZWY010000004">
    <property type="protein sequence ID" value="CAB4662455.1"/>
    <property type="molecule type" value="Genomic_DNA"/>
</dbReference>
<keyword evidence="1" id="KW-0560">Oxidoreductase</keyword>
<accession>A0A6J7U4X8</accession>
<dbReference type="EMBL" id="CAEZUF010000018">
    <property type="protein sequence ID" value="CAB4587246.1"/>
    <property type="molecule type" value="Genomic_DNA"/>
</dbReference>
<evidence type="ECO:0000313" key="7">
    <source>
        <dbReference type="EMBL" id="CAB4782812.1"/>
    </source>
</evidence>
<reference evidence="12" key="1">
    <citation type="submission" date="2020-05" db="EMBL/GenBank/DDBJ databases">
        <authorList>
            <person name="Chiriac C."/>
            <person name="Salcher M."/>
            <person name="Ghai R."/>
            <person name="Kavagutti S V."/>
        </authorList>
    </citation>
    <scope>NUCLEOTIDE SEQUENCE</scope>
</reference>
<sequence>MLNQSRPITMAVLAMGGEGGGVLADWCIDIAEHSGYWAQTTSVPGVAQRTGATIYYLEFFADDQSNKEPILSTMPTPGEVDIVIASELMEAGRAVFRGFVTPETTTFIASTNRVYSMAEKTAMGDGRVSSEELLSACEAAAKKFISGDFAEVADKSGTVISASLFGALAGSGALPFSKDQFTSAIERSGVGVKNSLIAFEKSFEIAQNSLKPKPNPVSISIGAKPADAPTANLGLTPAQELEILNNPNGAVGSKLQDLASRIKSDYPSAVTLMTISGIKRTADYQDAAYAKVYLDRLEAVKECDSVFGDGTYRTLNEVARYTALWMTYEDTIRVADLKTRRTRFNRVNDEARVGDNQIMQVREFLHPMAEEIADTLPTFLGGWLIKTKPVTNFINKLTINGMRLHTTSLHGYFLLYILARLKFIRRRSLRFNLEQERIDQWLTKILAVMPENYDLAYEIAESANVIKGYGDTHKNGWRNFTSLMSEVDKLRESKDSNAATRISKLRSAALSDETGEKLRALL</sequence>
<dbReference type="Pfam" id="PF01558">
    <property type="entry name" value="POR"/>
    <property type="match status" value="1"/>
</dbReference>
<dbReference type="AlphaFoldDB" id="A0A6J7U4X8"/>
<proteinExistence type="predicted"/>
<feature type="domain" description="DUF6537" evidence="3">
    <location>
        <begin position="277"/>
        <end position="485"/>
    </location>
</feature>
<evidence type="ECO:0000313" key="5">
    <source>
        <dbReference type="EMBL" id="CAB4662455.1"/>
    </source>
</evidence>
<evidence type="ECO:0000313" key="6">
    <source>
        <dbReference type="EMBL" id="CAB4737427.1"/>
    </source>
</evidence>
<dbReference type="EMBL" id="CAEZYX010000018">
    <property type="protein sequence ID" value="CAB4737427.1"/>
    <property type="molecule type" value="Genomic_DNA"/>
</dbReference>
<evidence type="ECO:0000313" key="8">
    <source>
        <dbReference type="EMBL" id="CAB4800339.1"/>
    </source>
</evidence>
<evidence type="ECO:0000259" key="3">
    <source>
        <dbReference type="Pfam" id="PF20169"/>
    </source>
</evidence>
<organism evidence="12">
    <name type="scientific">freshwater metagenome</name>
    <dbReference type="NCBI Taxonomy" id="449393"/>
    <lineage>
        <taxon>unclassified sequences</taxon>
        <taxon>metagenomes</taxon>
        <taxon>ecological metagenomes</taxon>
    </lineage>
</organism>
<dbReference type="SUPFAM" id="SSF53323">
    <property type="entry name" value="Pyruvate-ferredoxin oxidoreductase, PFOR, domain III"/>
    <property type="match status" value="1"/>
</dbReference>
<evidence type="ECO:0000313" key="11">
    <source>
        <dbReference type="EMBL" id="CAB5009860.1"/>
    </source>
</evidence>
<evidence type="ECO:0000313" key="9">
    <source>
        <dbReference type="EMBL" id="CAB4939903.1"/>
    </source>
</evidence>
<dbReference type="PANTHER" id="PTHR43854:SF1">
    <property type="entry name" value="INDOLEPYRUVATE OXIDOREDUCTASE SUBUNIT IORB"/>
    <property type="match status" value="1"/>
</dbReference>
<dbReference type="EMBL" id="CAFBOI010000009">
    <property type="protein sequence ID" value="CAB4971759.1"/>
    <property type="molecule type" value="Genomic_DNA"/>
</dbReference>
<gene>
    <name evidence="4" type="ORF">UFOPK1791_00325</name>
    <name evidence="5" type="ORF">UFOPK2312_00088</name>
    <name evidence="6" type="ORF">UFOPK2802_00321</name>
    <name evidence="7" type="ORF">UFOPK2982_00052</name>
    <name evidence="8" type="ORF">UFOPK3083_00313</name>
    <name evidence="9" type="ORF">UFOPK3783_00254</name>
    <name evidence="10" type="ORF">UFOPK3948_00173</name>
    <name evidence="11" type="ORF">UFOPK4113_00234</name>
    <name evidence="12" type="ORF">UFOPK4355_00210</name>
</gene>
<dbReference type="InterPro" id="IPR019752">
    <property type="entry name" value="Pyrv/ketoisovalerate_OxRed_cat"/>
</dbReference>
<evidence type="ECO:0000259" key="2">
    <source>
        <dbReference type="Pfam" id="PF01558"/>
    </source>
</evidence>
<dbReference type="InterPro" id="IPR002869">
    <property type="entry name" value="Pyrv_flavodox_OxRed_cen"/>
</dbReference>